<reference evidence="1 2" key="1">
    <citation type="submission" date="2019-03" db="EMBL/GenBank/DDBJ databases">
        <title>Genomics of glacier-inhabiting Cryobacterium strains.</title>
        <authorList>
            <person name="Liu Q."/>
            <person name="Xin Y.-H."/>
        </authorList>
    </citation>
    <scope>NUCLEOTIDE SEQUENCE [LARGE SCALE GENOMIC DNA]</scope>
    <source>
        <strain evidence="1 2">CGMCC 1.10440</strain>
    </source>
</reference>
<sequence>MPAVPARTGYWPVQLARAVPALIVGLVITFSADHSSTFGLLVFGAFAIVSGAVLAWGSLRLDGRTPRILTLVQAVVAVASGIAAVVLNSTGAGALFLLLITFAAVTGLLELYLGLRSRGRLALSRDWVTVGVLTALLALAVLLVPADYAVPWAVDDKGVTASGTLTAQIIVVGVFGAYAILLGVYLVIGGLSTRWAAREDAATPTPATGQ</sequence>
<dbReference type="OrthoDB" id="5126240at2"/>
<dbReference type="AlphaFoldDB" id="A0A4R8VBS4"/>
<proteinExistence type="predicted"/>
<evidence type="ECO:0000313" key="2">
    <source>
        <dbReference type="Proteomes" id="UP000298488"/>
    </source>
</evidence>
<dbReference type="EMBL" id="SOFI01000003">
    <property type="protein sequence ID" value="TFB79846.1"/>
    <property type="molecule type" value="Genomic_DNA"/>
</dbReference>
<organism evidence="1 2">
    <name type="scientific">Terrimesophilobacter mesophilus</name>
    <dbReference type="NCBI Taxonomy" id="433647"/>
    <lineage>
        <taxon>Bacteria</taxon>
        <taxon>Bacillati</taxon>
        <taxon>Actinomycetota</taxon>
        <taxon>Actinomycetes</taxon>
        <taxon>Micrococcales</taxon>
        <taxon>Microbacteriaceae</taxon>
        <taxon>Terrimesophilobacter</taxon>
    </lineage>
</organism>
<dbReference type="RefSeq" id="WP_104095715.1">
    <property type="nucleotide sequence ID" value="NZ_JACHBP010000001.1"/>
</dbReference>
<comment type="caution">
    <text evidence="1">The sequence shown here is derived from an EMBL/GenBank/DDBJ whole genome shotgun (WGS) entry which is preliminary data.</text>
</comment>
<accession>A0A4R8VBS4</accession>
<protein>
    <submittedName>
        <fullName evidence="1">Uncharacterized protein</fullName>
    </submittedName>
</protein>
<gene>
    <name evidence="1" type="ORF">E3N84_07195</name>
</gene>
<name>A0A4R8VBS4_9MICO</name>
<evidence type="ECO:0000313" key="1">
    <source>
        <dbReference type="EMBL" id="TFB79846.1"/>
    </source>
</evidence>
<dbReference type="Proteomes" id="UP000298488">
    <property type="component" value="Unassembled WGS sequence"/>
</dbReference>
<keyword evidence="2" id="KW-1185">Reference proteome</keyword>